<evidence type="ECO:0000313" key="3">
    <source>
        <dbReference type="Proteomes" id="UP000291116"/>
    </source>
</evidence>
<feature type="compositionally biased region" description="Basic and acidic residues" evidence="1">
    <location>
        <begin position="124"/>
        <end position="133"/>
    </location>
</feature>
<reference evidence="2 3" key="1">
    <citation type="submission" date="2019-01" db="EMBL/GenBank/DDBJ databases">
        <authorList>
            <person name="Ferrante I. M."/>
        </authorList>
    </citation>
    <scope>NUCLEOTIDE SEQUENCE [LARGE SCALE GENOMIC DNA]</scope>
    <source>
        <strain evidence="2 3">B856</strain>
    </source>
</reference>
<feature type="region of interest" description="Disordered" evidence="1">
    <location>
        <begin position="530"/>
        <end position="553"/>
    </location>
</feature>
<dbReference type="EMBL" id="CAACVS010000089">
    <property type="protein sequence ID" value="VEU36414.1"/>
    <property type="molecule type" value="Genomic_DNA"/>
</dbReference>
<feature type="compositionally biased region" description="Basic residues" evidence="1">
    <location>
        <begin position="267"/>
        <end position="281"/>
    </location>
</feature>
<organism evidence="2 3">
    <name type="scientific">Pseudo-nitzschia multistriata</name>
    <dbReference type="NCBI Taxonomy" id="183589"/>
    <lineage>
        <taxon>Eukaryota</taxon>
        <taxon>Sar</taxon>
        <taxon>Stramenopiles</taxon>
        <taxon>Ochrophyta</taxon>
        <taxon>Bacillariophyta</taxon>
        <taxon>Bacillariophyceae</taxon>
        <taxon>Bacillariophycidae</taxon>
        <taxon>Bacillariales</taxon>
        <taxon>Bacillariaceae</taxon>
        <taxon>Pseudo-nitzschia</taxon>
    </lineage>
</organism>
<feature type="compositionally biased region" description="Basic residues" evidence="1">
    <location>
        <begin position="484"/>
        <end position="496"/>
    </location>
</feature>
<feature type="compositionally biased region" description="Polar residues" evidence="1">
    <location>
        <begin position="441"/>
        <end position="450"/>
    </location>
</feature>
<feature type="region of interest" description="Disordered" evidence="1">
    <location>
        <begin position="416"/>
        <end position="450"/>
    </location>
</feature>
<protein>
    <submittedName>
        <fullName evidence="2">Uncharacterized protein</fullName>
    </submittedName>
</protein>
<accession>A0A448Z340</accession>
<feature type="compositionally biased region" description="Basic and acidic residues" evidence="1">
    <location>
        <begin position="143"/>
        <end position="156"/>
    </location>
</feature>
<name>A0A448Z340_9STRA</name>
<feature type="compositionally biased region" description="Polar residues" evidence="1">
    <location>
        <begin position="540"/>
        <end position="553"/>
    </location>
</feature>
<feature type="region of interest" description="Disordered" evidence="1">
    <location>
        <begin position="256"/>
        <end position="315"/>
    </location>
</feature>
<feature type="compositionally biased region" description="Polar residues" evidence="1">
    <location>
        <begin position="418"/>
        <end position="431"/>
    </location>
</feature>
<feature type="region of interest" description="Disordered" evidence="1">
    <location>
        <begin position="1"/>
        <end position="178"/>
    </location>
</feature>
<feature type="compositionally biased region" description="Low complexity" evidence="1">
    <location>
        <begin position="52"/>
        <end position="80"/>
    </location>
</feature>
<dbReference type="Proteomes" id="UP000291116">
    <property type="component" value="Unassembled WGS sequence"/>
</dbReference>
<proteinExistence type="predicted"/>
<keyword evidence="3" id="KW-1185">Reference proteome</keyword>
<dbReference type="AlphaFoldDB" id="A0A448Z340"/>
<feature type="region of interest" description="Disordered" evidence="1">
    <location>
        <begin position="471"/>
        <end position="503"/>
    </location>
</feature>
<feature type="compositionally biased region" description="Low complexity" evidence="1">
    <location>
        <begin position="393"/>
        <end position="403"/>
    </location>
</feature>
<sequence>MSPRNFFTRKADRRQSKNLQEPYDRITVTTQSTEQYYGGHNSTSDVDKPSKTDTGTSFASSTASTTSSGSDSIASSEASAKGLDPDDLLRLHIKGPGSRYRNRREPEPKLVQAQIHKSCNNDNDDNRNKEKNSPVRLSIEVVLDEHRKKMKARDQSEAGNRGASRRQSSHGKGMTKDEETALARYTHSPKQQDTSPSGFAMGRLKMLNCFLMNEEKQQNDADCFGSAFPGQPDRYDFISNDADTYGEGNSLAASISVAEASPSSSKRSTRRRWRRLKKNNPRKNNADEIVTGGTKADEDESKASPTQNKENFKLSVTDIQEELERRDTLADLPEKHFLLCEQRQQQPVQSQSLPSSQTSEKEKSSTSPLKDVLLLTKNESPSSSLKKPKELKSLPPSSSSVISSLTMDTDLRRHDDAQLQQQKNKGITQAQLEREHKFRSESTTSTEPSVIITGSNKEGFQQRISETTSVVQCGTTSWRSSQSKTKKSSARRKSKGMNRNLGQHSTDSAAWMIHHILGGSETNAMARRPTRKSFPVNPDDYSTATPTSNGTGDYSTAYDKSVLTGNSGTNSVSSNTTTSLVNVAEMVARRRQLRKEAEGVQIVPRCHFCGGGHWIYNCPHMNAVDERYWCNNLLGDESDTEIDDSTIGTRTTSAGFEIGDDDGEVTTQMLMVNPNFRCNTDSALNCFKSE</sequence>
<feature type="region of interest" description="Disordered" evidence="1">
    <location>
        <begin position="343"/>
        <end position="403"/>
    </location>
</feature>
<evidence type="ECO:0000313" key="2">
    <source>
        <dbReference type="EMBL" id="VEU36414.1"/>
    </source>
</evidence>
<feature type="compositionally biased region" description="Low complexity" evidence="1">
    <location>
        <begin position="343"/>
        <end position="358"/>
    </location>
</feature>
<evidence type="ECO:0000256" key="1">
    <source>
        <dbReference type="SAM" id="MobiDB-lite"/>
    </source>
</evidence>
<gene>
    <name evidence="2" type="ORF">PSNMU_V1.4_AUG-EV-PASAV3_0031700</name>
</gene>
<feature type="compositionally biased region" description="Polar residues" evidence="1">
    <location>
        <begin position="27"/>
        <end position="44"/>
    </location>
</feature>